<feature type="compositionally biased region" description="Polar residues" evidence="2">
    <location>
        <begin position="54"/>
        <end position="64"/>
    </location>
</feature>
<comment type="caution">
    <text evidence="3">The sequence shown here is derived from an EMBL/GenBank/DDBJ whole genome shotgun (WGS) entry which is preliminary data.</text>
</comment>
<evidence type="ECO:0000313" key="3">
    <source>
        <dbReference type="EMBL" id="OQV13047.1"/>
    </source>
</evidence>
<feature type="compositionally biased region" description="Basic residues" evidence="2">
    <location>
        <begin position="96"/>
        <end position="105"/>
    </location>
</feature>
<keyword evidence="1" id="KW-0175">Coiled coil</keyword>
<feature type="region of interest" description="Disordered" evidence="2">
    <location>
        <begin position="31"/>
        <end position="134"/>
    </location>
</feature>
<feature type="coiled-coil region" evidence="1">
    <location>
        <begin position="204"/>
        <end position="311"/>
    </location>
</feature>
<dbReference type="EMBL" id="MTYJ01000131">
    <property type="protein sequence ID" value="OQV13047.1"/>
    <property type="molecule type" value="Genomic_DNA"/>
</dbReference>
<dbReference type="Proteomes" id="UP000192578">
    <property type="component" value="Unassembled WGS sequence"/>
</dbReference>
<keyword evidence="4" id="KW-1185">Reference proteome</keyword>
<dbReference type="AlphaFoldDB" id="A0A1W0WD09"/>
<organism evidence="3 4">
    <name type="scientific">Hypsibius exemplaris</name>
    <name type="common">Freshwater tardigrade</name>
    <dbReference type="NCBI Taxonomy" id="2072580"/>
    <lineage>
        <taxon>Eukaryota</taxon>
        <taxon>Metazoa</taxon>
        <taxon>Ecdysozoa</taxon>
        <taxon>Tardigrada</taxon>
        <taxon>Eutardigrada</taxon>
        <taxon>Parachela</taxon>
        <taxon>Hypsibioidea</taxon>
        <taxon>Hypsibiidae</taxon>
        <taxon>Hypsibius</taxon>
    </lineage>
</organism>
<protein>
    <submittedName>
        <fullName evidence="3">Uncharacterized protein</fullName>
    </submittedName>
</protein>
<evidence type="ECO:0000256" key="1">
    <source>
        <dbReference type="SAM" id="Coils"/>
    </source>
</evidence>
<evidence type="ECO:0000313" key="4">
    <source>
        <dbReference type="Proteomes" id="UP000192578"/>
    </source>
</evidence>
<gene>
    <name evidence="3" type="ORF">BV898_12704</name>
</gene>
<feature type="compositionally biased region" description="Low complexity" evidence="2">
    <location>
        <begin position="37"/>
        <end position="53"/>
    </location>
</feature>
<feature type="compositionally biased region" description="Basic and acidic residues" evidence="2">
    <location>
        <begin position="111"/>
        <end position="123"/>
    </location>
</feature>
<proteinExistence type="predicted"/>
<reference evidence="4" key="1">
    <citation type="submission" date="2017-01" db="EMBL/GenBank/DDBJ databases">
        <title>Comparative genomics of anhydrobiosis in the tardigrade Hypsibius dujardini.</title>
        <authorList>
            <person name="Yoshida Y."/>
            <person name="Koutsovoulos G."/>
            <person name="Laetsch D."/>
            <person name="Stevens L."/>
            <person name="Kumar S."/>
            <person name="Horikawa D."/>
            <person name="Ishino K."/>
            <person name="Komine S."/>
            <person name="Tomita M."/>
            <person name="Blaxter M."/>
            <person name="Arakawa K."/>
        </authorList>
    </citation>
    <scope>NUCLEOTIDE SEQUENCE [LARGE SCALE GENOMIC DNA]</scope>
    <source>
        <strain evidence="4">Z151</strain>
    </source>
</reference>
<name>A0A1W0WD09_HYPEX</name>
<accession>A0A1W0WD09</accession>
<evidence type="ECO:0000256" key="2">
    <source>
        <dbReference type="SAM" id="MobiDB-lite"/>
    </source>
</evidence>
<sequence length="393" mass="44430">MTDTKSDLDRIFEEQRQKLSTFGIFSGRLKTADRSDASSISSSHQSKPSSTRSVSGYINNSLTLSARPHDPPGIATDTSIHPKSADPTVADILQKIRSRSSKTRKAPSSAEFKKTGADKRESKPLSARKTKSKTEISVKKEVHEMLERIRCAGDERRRETETEESNLNYIDVTAQTIGKDAAVSVMKVKLTAMTAELEHATHEAAKHLQVAQRKAAELEKLETEHRGLKDRQAAQELKFRSQLKQHDEFKQTNEGLTKDVERLHRELDVRKKLLDEYEKKAKACPDAAAKLSRQTAANEKLRKELEALKEKCCAQQEAHSRQHNQLRSVRDSHRANLKRLMLIVQKQNALLAIKTKQCDLIIMSRFLAISEGDFRKYLHLQPIANETADFASQ</sequence>